<dbReference type="Gene3D" id="1.20.120.160">
    <property type="entry name" value="HPT domain"/>
    <property type="match status" value="1"/>
</dbReference>
<protein>
    <recommendedName>
        <fullName evidence="3">HPt domain-containing protein</fullName>
    </recommendedName>
</protein>
<evidence type="ECO:0000313" key="2">
    <source>
        <dbReference type="Proteomes" id="UP000199034"/>
    </source>
</evidence>
<name>A0A1G6W7U4_9ACTN</name>
<gene>
    <name evidence="1" type="ORF">SAMN05421872_109180</name>
</gene>
<dbReference type="RefSeq" id="WP_090858947.1">
    <property type="nucleotide sequence ID" value="NZ_FMZM01000009.1"/>
</dbReference>
<evidence type="ECO:0000313" key="1">
    <source>
        <dbReference type="EMBL" id="SDD61125.1"/>
    </source>
</evidence>
<dbReference type="GO" id="GO:0000160">
    <property type="term" value="P:phosphorelay signal transduction system"/>
    <property type="evidence" value="ECO:0007669"/>
    <property type="project" value="InterPro"/>
</dbReference>
<reference evidence="2" key="1">
    <citation type="submission" date="2016-10" db="EMBL/GenBank/DDBJ databases">
        <authorList>
            <person name="Varghese N."/>
            <person name="Submissions S."/>
        </authorList>
    </citation>
    <scope>NUCLEOTIDE SEQUENCE [LARGE SCALE GENOMIC DNA]</scope>
    <source>
        <strain evidence="2">CGMCC 4.6858</strain>
    </source>
</reference>
<organism evidence="1 2">
    <name type="scientific">Nocardioides lianchengensis</name>
    <dbReference type="NCBI Taxonomy" id="1045774"/>
    <lineage>
        <taxon>Bacteria</taxon>
        <taxon>Bacillati</taxon>
        <taxon>Actinomycetota</taxon>
        <taxon>Actinomycetes</taxon>
        <taxon>Propionibacteriales</taxon>
        <taxon>Nocardioidaceae</taxon>
        <taxon>Nocardioides</taxon>
    </lineage>
</organism>
<keyword evidence="2" id="KW-1185">Reference proteome</keyword>
<dbReference type="AlphaFoldDB" id="A0A1G6W7U4"/>
<evidence type="ECO:0008006" key="3">
    <source>
        <dbReference type="Google" id="ProtNLM"/>
    </source>
</evidence>
<proteinExistence type="predicted"/>
<dbReference type="SUPFAM" id="SSF47226">
    <property type="entry name" value="Histidine-containing phosphotransfer domain, HPT domain"/>
    <property type="match status" value="1"/>
</dbReference>
<accession>A0A1G6W7U4</accession>
<dbReference type="OrthoDB" id="4942124at2"/>
<dbReference type="Proteomes" id="UP000199034">
    <property type="component" value="Unassembled WGS sequence"/>
</dbReference>
<dbReference type="InterPro" id="IPR036641">
    <property type="entry name" value="HPT_dom_sf"/>
</dbReference>
<sequence length="112" mass="12295">MFDPQALAKLAHDMKDRAFARAFAEKYRGLLDHRIARITGALHAPDFVDAMDATLSLKVSSTTVGTCELAELAQQIELDVRRQDAPSARMRASMLPDAAQRAHAALEEYLAA</sequence>
<dbReference type="EMBL" id="FMZM01000009">
    <property type="protein sequence ID" value="SDD61125.1"/>
    <property type="molecule type" value="Genomic_DNA"/>
</dbReference>
<dbReference type="STRING" id="1045774.SAMN05421872_109180"/>